<protein>
    <submittedName>
        <fullName evidence="2">Uncharacterized protein</fullName>
    </submittedName>
</protein>
<keyword evidence="3" id="KW-1185">Reference proteome</keyword>
<feature type="region of interest" description="Disordered" evidence="1">
    <location>
        <begin position="74"/>
        <end position="105"/>
    </location>
</feature>
<name>A0A1J1H0X1_PLARL</name>
<dbReference type="Proteomes" id="UP000220158">
    <property type="component" value="Chromosome 3"/>
</dbReference>
<dbReference type="KEGG" id="prel:PRELSG_0304600"/>
<sequence>MYVNLNRNIKKIWNVKNIFLKKENILEKKLLYSVYPDNSLNTKSYSLNNCFYFLNESFINFSYKKDDKNVYEMRRDRGGTVRKKLNREKKKTQKKQKKDSIDIHK</sequence>
<reference evidence="2 3" key="1">
    <citation type="submission" date="2015-04" db="EMBL/GenBank/DDBJ databases">
        <authorList>
            <consortium name="Pathogen Informatics"/>
        </authorList>
    </citation>
    <scope>NUCLEOTIDE SEQUENCE [LARGE SCALE GENOMIC DNA]</scope>
    <source>
        <strain evidence="2 3">SGS1</strain>
    </source>
</reference>
<evidence type="ECO:0000256" key="1">
    <source>
        <dbReference type="SAM" id="MobiDB-lite"/>
    </source>
</evidence>
<organism evidence="2 3">
    <name type="scientific">Plasmodium relictum</name>
    <dbReference type="NCBI Taxonomy" id="85471"/>
    <lineage>
        <taxon>Eukaryota</taxon>
        <taxon>Sar</taxon>
        <taxon>Alveolata</taxon>
        <taxon>Apicomplexa</taxon>
        <taxon>Aconoidasida</taxon>
        <taxon>Haemosporida</taxon>
        <taxon>Plasmodiidae</taxon>
        <taxon>Plasmodium</taxon>
        <taxon>Plasmodium (Haemamoeba)</taxon>
    </lineage>
</organism>
<dbReference type="VEuPathDB" id="PlasmoDB:PRELSG_0304600"/>
<evidence type="ECO:0000313" key="2">
    <source>
        <dbReference type="EMBL" id="CRG98561.1"/>
    </source>
</evidence>
<proteinExistence type="predicted"/>
<dbReference type="EMBL" id="LN835298">
    <property type="protein sequence ID" value="CRG98561.1"/>
    <property type="molecule type" value="Genomic_DNA"/>
</dbReference>
<accession>A0A1J1H0X1</accession>
<gene>
    <name evidence="2" type="ORF">PRELSG_0304600</name>
</gene>
<dbReference type="OMA" id="CHIKNIF"/>
<dbReference type="OrthoDB" id="378065at2759"/>
<feature type="compositionally biased region" description="Basic residues" evidence="1">
    <location>
        <begin position="80"/>
        <end position="97"/>
    </location>
</feature>
<dbReference type="RefSeq" id="XP_028531571.1">
    <property type="nucleotide sequence ID" value="XM_028680034.1"/>
</dbReference>
<dbReference type="AlphaFoldDB" id="A0A1J1H0X1"/>
<dbReference type="GeneID" id="39734654"/>
<evidence type="ECO:0000313" key="3">
    <source>
        <dbReference type="Proteomes" id="UP000220158"/>
    </source>
</evidence>